<accession>A0A9P8I0G7</accession>
<organism evidence="2 3">
    <name type="scientific">Glutinoglossum americanum</name>
    <dbReference type="NCBI Taxonomy" id="1670608"/>
    <lineage>
        <taxon>Eukaryota</taxon>
        <taxon>Fungi</taxon>
        <taxon>Dikarya</taxon>
        <taxon>Ascomycota</taxon>
        <taxon>Pezizomycotina</taxon>
        <taxon>Geoglossomycetes</taxon>
        <taxon>Geoglossales</taxon>
        <taxon>Geoglossaceae</taxon>
        <taxon>Glutinoglossum</taxon>
    </lineage>
</organism>
<gene>
    <name evidence="2" type="ORF">FGG08_006848</name>
</gene>
<dbReference type="AlphaFoldDB" id="A0A9P8I0G7"/>
<dbReference type="EMBL" id="JAGHQL010000219">
    <property type="protein sequence ID" value="KAH0536269.1"/>
    <property type="molecule type" value="Genomic_DNA"/>
</dbReference>
<dbReference type="Proteomes" id="UP000698800">
    <property type="component" value="Unassembled WGS sequence"/>
</dbReference>
<feature type="region of interest" description="Disordered" evidence="1">
    <location>
        <begin position="425"/>
        <end position="451"/>
    </location>
</feature>
<dbReference type="OrthoDB" id="5395290at2759"/>
<name>A0A9P8I0G7_9PEZI</name>
<reference evidence="2" key="1">
    <citation type="submission" date="2021-03" db="EMBL/GenBank/DDBJ databases">
        <title>Comparative genomics and phylogenomic investigation of the class Geoglossomycetes provide insights into ecological specialization and systematics.</title>
        <authorList>
            <person name="Melie T."/>
            <person name="Pirro S."/>
            <person name="Miller A.N."/>
            <person name="Quandt A."/>
        </authorList>
    </citation>
    <scope>NUCLEOTIDE SEQUENCE</scope>
    <source>
        <strain evidence="2">GBOQ0MN5Z8</strain>
    </source>
</reference>
<evidence type="ECO:0000313" key="2">
    <source>
        <dbReference type="EMBL" id="KAH0536269.1"/>
    </source>
</evidence>
<comment type="caution">
    <text evidence="2">The sequence shown here is derived from an EMBL/GenBank/DDBJ whole genome shotgun (WGS) entry which is preliminary data.</text>
</comment>
<dbReference type="InterPro" id="IPR027796">
    <property type="entry name" value="OTT_1508_deam-like"/>
</dbReference>
<keyword evidence="3" id="KW-1185">Reference proteome</keyword>
<evidence type="ECO:0000313" key="3">
    <source>
        <dbReference type="Proteomes" id="UP000698800"/>
    </source>
</evidence>
<dbReference type="Pfam" id="PF14441">
    <property type="entry name" value="OTT_1508_deam"/>
    <property type="match status" value="1"/>
</dbReference>
<evidence type="ECO:0000256" key="1">
    <source>
        <dbReference type="SAM" id="MobiDB-lite"/>
    </source>
</evidence>
<protein>
    <submittedName>
        <fullName evidence="2">Uncharacterized protein</fullName>
    </submittedName>
</protein>
<proteinExistence type="predicted"/>
<sequence length="451" mass="50710">MSPPQFDDQLVYLLSNLRHIQQHVPSVAEPKGHQKKHLNLLDGIALLLVTGDKGDVAAVSFVHTSTSIEFFYAKNRPCTPQETAYIQKLLEMTRSFKTSESGMWVGRVLKLVIQTCVKKVRGRMRKITNELKKIGFSSSLRLEDLNNLHIWRETNCKGEIVEAYRRTFPSQKPEEGVSDRDILFRYFRGLFEVSGPEGRIEGAKAAVFLSRYIGIALRTDPIIDNAAIVRRIQKLGDYAGAVQTLVKMLLDPAIYGFRHAIKFTEVKPAGQSIHLMPKNFLKVLNDYAIRRGKPQVQWKDLCHSFPSLNSRVEPGDGDMKVTTSTHCECTIATYLLNSTAGRPTAFEIGVSKRCCWLCKKYLSVLVEPDDSSILAPSSSFIVSGYQGKIHSGWHPPHWPPRAFSRMVGLVEGEIEEILGSLTRTNRSDSFPRSPISEDSDIEVGGIENSWF</sequence>